<dbReference type="PANTHER" id="PTHR43534:SF1">
    <property type="entry name" value="4FE-4S CLUSTER CONTAINING PARA FAMILY ATPASE PROTEIN"/>
    <property type="match status" value="1"/>
</dbReference>
<proteinExistence type="predicted"/>
<feature type="domain" description="4Fe-4S ferredoxin-type" evidence="1">
    <location>
        <begin position="1"/>
        <end position="30"/>
    </location>
</feature>
<dbReference type="Proteomes" id="UP000722459">
    <property type="component" value="Unassembled WGS sequence"/>
</dbReference>
<dbReference type="Pfam" id="PF14697">
    <property type="entry name" value="Fer4_21"/>
    <property type="match status" value="1"/>
</dbReference>
<dbReference type="InterPro" id="IPR017900">
    <property type="entry name" value="4Fe4S_Fe_S_CS"/>
</dbReference>
<feature type="domain" description="4Fe-4S ferredoxin-type" evidence="1">
    <location>
        <begin position="31"/>
        <end position="59"/>
    </location>
</feature>
<dbReference type="GO" id="GO:0016491">
    <property type="term" value="F:oxidoreductase activity"/>
    <property type="evidence" value="ECO:0007669"/>
    <property type="project" value="UniProtKB-ARBA"/>
</dbReference>
<dbReference type="AlphaFoldDB" id="A0A8T5GFR2"/>
<reference evidence="2" key="1">
    <citation type="journal article" date="2021" name="ISME J.">
        <title>Mercury methylation by metabolically versatile and cosmopolitan marine bacteria.</title>
        <authorList>
            <person name="Lin H."/>
            <person name="Ascher D.B."/>
            <person name="Myung Y."/>
            <person name="Lamborg C.H."/>
            <person name="Hallam S.J."/>
            <person name="Gionfriddo C.M."/>
            <person name="Holt K.E."/>
            <person name="Moreau J.W."/>
        </authorList>
    </citation>
    <scope>NUCLEOTIDE SEQUENCE</scope>
    <source>
        <strain evidence="2">SI075_bin30</strain>
    </source>
</reference>
<dbReference type="PROSITE" id="PS00198">
    <property type="entry name" value="4FE4S_FER_1"/>
    <property type="match status" value="1"/>
</dbReference>
<dbReference type="InterPro" id="IPR017896">
    <property type="entry name" value="4Fe4S_Fe-S-bd"/>
</dbReference>
<evidence type="ECO:0000313" key="2">
    <source>
        <dbReference type="EMBL" id="MBT4870853.1"/>
    </source>
</evidence>
<dbReference type="EMBL" id="JABJNZ010000060">
    <property type="protein sequence ID" value="MBT4870853.1"/>
    <property type="molecule type" value="Genomic_DNA"/>
</dbReference>
<dbReference type="InterPro" id="IPR027417">
    <property type="entry name" value="P-loop_NTPase"/>
</dbReference>
<dbReference type="Gene3D" id="3.30.70.20">
    <property type="match status" value="1"/>
</dbReference>
<dbReference type="SUPFAM" id="SSF54862">
    <property type="entry name" value="4Fe-4S ferredoxins"/>
    <property type="match status" value="1"/>
</dbReference>
<dbReference type="InterPro" id="IPR002586">
    <property type="entry name" value="CobQ/CobB/MinD/ParA_Nub-bd_dom"/>
</dbReference>
<feature type="non-terminal residue" evidence="2">
    <location>
        <position position="1"/>
    </location>
</feature>
<comment type="caution">
    <text evidence="2">The sequence shown here is derived from an EMBL/GenBank/DDBJ whole genome shotgun (WGS) entry which is preliminary data.</text>
</comment>
<accession>A0A8T5GFR2</accession>
<dbReference type="PANTHER" id="PTHR43534">
    <property type="entry name" value="MIND SUPERFAMILY P-LOOP ATPASE CONTAINING AN INSERTED FERREDOXIN DOMAIN"/>
    <property type="match status" value="1"/>
</dbReference>
<organism evidence="2 3">
    <name type="scientific">Candidatus Iainarchaeum sp</name>
    <dbReference type="NCBI Taxonomy" id="3101447"/>
    <lineage>
        <taxon>Archaea</taxon>
        <taxon>Candidatus Iainarchaeota</taxon>
        <taxon>Candidatus Iainarchaeia</taxon>
        <taxon>Candidatus Iainarchaeales</taxon>
        <taxon>Candidatus Iainarchaeaceae</taxon>
        <taxon>Candidatus Iainarchaeum</taxon>
    </lineage>
</organism>
<protein>
    <submittedName>
        <fullName evidence="2">4Fe-4S binding protein</fullName>
    </submittedName>
</protein>
<name>A0A8T5GFR2_9ARCH</name>
<dbReference type="SUPFAM" id="SSF52540">
    <property type="entry name" value="P-loop containing nucleoside triphosphate hydrolases"/>
    <property type="match status" value="1"/>
</dbReference>
<dbReference type="PROSITE" id="PS51379">
    <property type="entry name" value="4FE4S_FER_2"/>
    <property type="match status" value="2"/>
</dbReference>
<dbReference type="Pfam" id="PF01656">
    <property type="entry name" value="CbiA"/>
    <property type="match status" value="1"/>
</dbReference>
<sequence>KIAIIDYEKCINCNKCLEACYFHAIKIENGKKVVGDFGCEGCGACELVCPVNAITLENIDNAFIGYAKTNYGFKIASAQLQPGNSGSGKVVSKVRNNAIQIEKDADFLIIDSAAGIGCPVIASVTGTDYAIIVTEPTPSGFSDLKKAIEVVDHFKINKGIIINKYDINPSFVNKLEEYAKENSIKIIAKIPFDKNFVKAMTEMKPIISFDKKYELLFDEIKKEVLNEIK</sequence>
<gene>
    <name evidence="2" type="ORF">HON47_04725</name>
</gene>
<evidence type="ECO:0000313" key="3">
    <source>
        <dbReference type="Proteomes" id="UP000722459"/>
    </source>
</evidence>
<dbReference type="Gene3D" id="3.40.50.300">
    <property type="entry name" value="P-loop containing nucleotide triphosphate hydrolases"/>
    <property type="match status" value="1"/>
</dbReference>
<evidence type="ECO:0000259" key="1">
    <source>
        <dbReference type="PROSITE" id="PS51379"/>
    </source>
</evidence>